<dbReference type="RefSeq" id="WP_279248960.1">
    <property type="nucleotide sequence ID" value="NZ_SHNO01000001.1"/>
</dbReference>
<dbReference type="PANTHER" id="PTHR43664">
    <property type="entry name" value="MONOAMINE OXIDASE-RELATED"/>
    <property type="match status" value="1"/>
</dbReference>
<keyword evidence="3" id="KW-1185">Reference proteome</keyword>
<dbReference type="InterPro" id="IPR002539">
    <property type="entry name" value="MaoC-like_dom"/>
</dbReference>
<gene>
    <name evidence="2" type="ORF">EYC82_07670</name>
</gene>
<organism evidence="2 3">
    <name type="scientific">Candidatus Marimicrobium litorale</name>
    <dbReference type="NCBI Taxonomy" id="2518991"/>
    <lineage>
        <taxon>Bacteria</taxon>
        <taxon>Pseudomonadati</taxon>
        <taxon>Pseudomonadota</taxon>
        <taxon>Gammaproteobacteria</taxon>
        <taxon>Cellvibrionales</taxon>
        <taxon>Halieaceae</taxon>
        <taxon>Marimicrobium</taxon>
    </lineage>
</organism>
<name>A0ABT3T4M3_9GAMM</name>
<dbReference type="InterPro" id="IPR052342">
    <property type="entry name" value="MCH/BMMD"/>
</dbReference>
<dbReference type="Pfam" id="PF01575">
    <property type="entry name" value="MaoC_dehydratas"/>
    <property type="match status" value="1"/>
</dbReference>
<evidence type="ECO:0000313" key="3">
    <source>
        <dbReference type="Proteomes" id="UP001143304"/>
    </source>
</evidence>
<sequence>MAGLWYEELKEGMVFEHELSRTVTEADNMWFCNATLNPQPLHIDYHHAAQTEFGKPLVNSLFTLGLVIGMTVTDTTLGTTVANLGMTNTTFPAPVFFGDTVRTRTTVVSRRDSSSRPSQGIVNFKHEGLNQDGVVVCICERAALMHCKPKGGEA</sequence>
<dbReference type="EMBL" id="SHNO01000001">
    <property type="protein sequence ID" value="MCX2977230.1"/>
    <property type="molecule type" value="Genomic_DNA"/>
</dbReference>
<dbReference type="PANTHER" id="PTHR43664:SF1">
    <property type="entry name" value="BETA-METHYLMALYL-COA DEHYDRATASE"/>
    <property type="match status" value="1"/>
</dbReference>
<proteinExistence type="predicted"/>
<evidence type="ECO:0000259" key="1">
    <source>
        <dbReference type="Pfam" id="PF01575"/>
    </source>
</evidence>
<dbReference type="Proteomes" id="UP001143304">
    <property type="component" value="Unassembled WGS sequence"/>
</dbReference>
<evidence type="ECO:0000313" key="2">
    <source>
        <dbReference type="EMBL" id="MCX2977230.1"/>
    </source>
</evidence>
<feature type="domain" description="MaoC-like" evidence="1">
    <location>
        <begin position="12"/>
        <end position="119"/>
    </location>
</feature>
<dbReference type="InterPro" id="IPR029069">
    <property type="entry name" value="HotDog_dom_sf"/>
</dbReference>
<dbReference type="SUPFAM" id="SSF54637">
    <property type="entry name" value="Thioesterase/thiol ester dehydrase-isomerase"/>
    <property type="match status" value="1"/>
</dbReference>
<comment type="caution">
    <text evidence="2">The sequence shown here is derived from an EMBL/GenBank/DDBJ whole genome shotgun (WGS) entry which is preliminary data.</text>
</comment>
<protein>
    <submittedName>
        <fullName evidence="2">MaoC family dehydratase</fullName>
    </submittedName>
</protein>
<reference evidence="2" key="1">
    <citation type="submission" date="2019-02" db="EMBL/GenBank/DDBJ databases">
        <authorList>
            <person name="Li S.-H."/>
        </authorList>
    </citation>
    <scope>NUCLEOTIDE SEQUENCE</scope>
    <source>
        <strain evidence="2">IMCC11814</strain>
    </source>
</reference>
<dbReference type="Gene3D" id="3.10.129.10">
    <property type="entry name" value="Hotdog Thioesterase"/>
    <property type="match status" value="1"/>
</dbReference>
<dbReference type="CDD" id="cd03451">
    <property type="entry name" value="FkbR2"/>
    <property type="match status" value="1"/>
</dbReference>
<accession>A0ABT3T4M3</accession>